<keyword evidence="4" id="KW-1185">Reference proteome</keyword>
<sequence>MTAQLLRIGDDIIAIHAIVTDDGVTLIDAGLSGDLGILTAALAGVGRSLDDIRGVVLTHGDTDHIGIAEALRSQHGVPVHILQADAELATGAVPARGVKADAWKVGPLLGFIWTGLRRGAMRTRRPSIVVPMADGDVLDLPGAPEVIAIPGHTKGSAAIRVSAVDALFLGDAITTRHVLTGVEGARLAPFSDDPAQTRRSLERLRALRETRIFPGHGPEFTGRQSTCSMPSTHAAEG</sequence>
<reference evidence="3 4" key="1">
    <citation type="submission" date="2021-03" db="EMBL/GenBank/DDBJ databases">
        <title>Sequencing the genomes of 1000 actinobacteria strains.</title>
        <authorList>
            <person name="Klenk H.-P."/>
        </authorList>
    </citation>
    <scope>NUCLEOTIDE SEQUENCE [LARGE SCALE GENOMIC DNA]</scope>
    <source>
        <strain evidence="3 4">DSM 13468</strain>
    </source>
</reference>
<dbReference type="InterPro" id="IPR001279">
    <property type="entry name" value="Metallo-B-lactamas"/>
</dbReference>
<dbReference type="InterPro" id="IPR036866">
    <property type="entry name" value="RibonucZ/Hydroxyglut_hydro"/>
</dbReference>
<name>A0ABS4WTX4_9MICO</name>
<comment type="caution">
    <text evidence="3">The sequence shown here is derived from an EMBL/GenBank/DDBJ whole genome shotgun (WGS) entry which is preliminary data.</text>
</comment>
<gene>
    <name evidence="3" type="ORF">JOF42_003151</name>
</gene>
<dbReference type="PANTHER" id="PTHR42951">
    <property type="entry name" value="METALLO-BETA-LACTAMASE DOMAIN-CONTAINING"/>
    <property type="match status" value="1"/>
</dbReference>
<dbReference type="EMBL" id="JAGIOA010000001">
    <property type="protein sequence ID" value="MBP2379656.1"/>
    <property type="molecule type" value="Genomic_DNA"/>
</dbReference>
<dbReference type="CDD" id="cd07721">
    <property type="entry name" value="yflN-like_MBL-fold"/>
    <property type="match status" value="1"/>
</dbReference>
<dbReference type="Gene3D" id="3.60.15.10">
    <property type="entry name" value="Ribonuclease Z/Hydroxyacylglutathione hydrolase-like"/>
    <property type="match status" value="1"/>
</dbReference>
<dbReference type="SUPFAM" id="SSF56281">
    <property type="entry name" value="Metallo-hydrolase/oxidoreductase"/>
    <property type="match status" value="1"/>
</dbReference>
<feature type="region of interest" description="Disordered" evidence="1">
    <location>
        <begin position="213"/>
        <end position="237"/>
    </location>
</feature>
<feature type="compositionally biased region" description="Polar residues" evidence="1">
    <location>
        <begin position="222"/>
        <end position="231"/>
    </location>
</feature>
<proteinExistence type="predicted"/>
<accession>A0ABS4WTX4</accession>
<organism evidence="3 4">
    <name type="scientific">Microbacterium phyllosphaerae</name>
    <dbReference type="NCBI Taxonomy" id="124798"/>
    <lineage>
        <taxon>Bacteria</taxon>
        <taxon>Bacillati</taxon>
        <taxon>Actinomycetota</taxon>
        <taxon>Actinomycetes</taxon>
        <taxon>Micrococcales</taxon>
        <taxon>Microbacteriaceae</taxon>
        <taxon>Microbacterium</taxon>
    </lineage>
</organism>
<dbReference type="Pfam" id="PF00753">
    <property type="entry name" value="Lactamase_B"/>
    <property type="match status" value="1"/>
</dbReference>
<evidence type="ECO:0000313" key="4">
    <source>
        <dbReference type="Proteomes" id="UP000703720"/>
    </source>
</evidence>
<dbReference type="SMART" id="SM00849">
    <property type="entry name" value="Lactamase_B"/>
    <property type="match status" value="1"/>
</dbReference>
<dbReference type="InterPro" id="IPR050855">
    <property type="entry name" value="NDM-1-like"/>
</dbReference>
<dbReference type="PANTHER" id="PTHR42951:SF17">
    <property type="entry name" value="METALLO-BETA-LACTAMASE DOMAIN-CONTAINING PROTEIN"/>
    <property type="match status" value="1"/>
</dbReference>
<evidence type="ECO:0000259" key="2">
    <source>
        <dbReference type="SMART" id="SM00849"/>
    </source>
</evidence>
<evidence type="ECO:0000256" key="1">
    <source>
        <dbReference type="SAM" id="MobiDB-lite"/>
    </source>
</evidence>
<dbReference type="RefSeq" id="WP_210098704.1">
    <property type="nucleotide sequence ID" value="NZ_BAAAIO010000002.1"/>
</dbReference>
<feature type="domain" description="Metallo-beta-lactamase" evidence="2">
    <location>
        <begin position="12"/>
        <end position="216"/>
    </location>
</feature>
<protein>
    <submittedName>
        <fullName evidence="3">Glyoxylase-like metal-dependent hydrolase (Beta-lactamase superfamily II)</fullName>
    </submittedName>
</protein>
<dbReference type="Proteomes" id="UP000703720">
    <property type="component" value="Unassembled WGS sequence"/>
</dbReference>
<evidence type="ECO:0000313" key="3">
    <source>
        <dbReference type="EMBL" id="MBP2379656.1"/>
    </source>
</evidence>